<dbReference type="InterPro" id="IPR019560">
    <property type="entry name" value="Mitochondrial_18_kDa_protein"/>
</dbReference>
<evidence type="ECO:0000256" key="3">
    <source>
        <dbReference type="ARBA" id="ARBA00029631"/>
    </source>
</evidence>
<sequence length="313" mass="32894">MQRVATLSATRPAAAPPLHRRRLHVAAATQPGQDQQRGAPAAPDAPPAPPQPPKGVQLELFETKGTDAAAASTSSQDSGGPWAQLLSSFDFSEPTSFDGEEKTEYDPLRDGPLRYLGYANELGEAFAAWLFAGGVPLSYAVAIGYVLFDTADKYRKTLDDARGKLSARPGIPASVDLERLISTIGLERGVDTLVWQLIASVAAPGYTIHTVVALATAALAQAEEAEQVAAALGQAGAALGMEPAVFIETFNKSVPTALGLLAIPFIVHPIDAAVHALLNATLRPALRRYICDAAGGAQAGLVVCQQCHEERRN</sequence>
<evidence type="ECO:0000256" key="4">
    <source>
        <dbReference type="SAM" id="MobiDB-lite"/>
    </source>
</evidence>
<organism evidence="6 7">
    <name type="scientific">Micractinium conductrix</name>
    <dbReference type="NCBI Taxonomy" id="554055"/>
    <lineage>
        <taxon>Eukaryota</taxon>
        <taxon>Viridiplantae</taxon>
        <taxon>Chlorophyta</taxon>
        <taxon>core chlorophytes</taxon>
        <taxon>Trebouxiophyceae</taxon>
        <taxon>Chlorellales</taxon>
        <taxon>Chlorellaceae</taxon>
        <taxon>Chlorella clade</taxon>
        <taxon>Micractinium</taxon>
    </lineage>
</organism>
<feature type="compositionally biased region" description="Low complexity" evidence="4">
    <location>
        <begin position="30"/>
        <end position="42"/>
    </location>
</feature>
<dbReference type="Pfam" id="PF10558">
    <property type="entry name" value="MTP18"/>
    <property type="match status" value="1"/>
</dbReference>
<dbReference type="PANTHER" id="PTHR11001:SF2">
    <property type="entry name" value="MITOCHONDRIAL FISSION PROCESS PROTEIN 1"/>
    <property type="match status" value="1"/>
</dbReference>
<dbReference type="AlphaFoldDB" id="A0A2P6V7A6"/>
<name>A0A2P6V7A6_9CHLO</name>
<feature type="transmembrane region" description="Helical" evidence="5">
    <location>
        <begin position="126"/>
        <end position="148"/>
    </location>
</feature>
<evidence type="ECO:0000256" key="1">
    <source>
        <dbReference type="ARBA" id="ARBA00009224"/>
    </source>
</evidence>
<dbReference type="OrthoDB" id="424969at2759"/>
<dbReference type="GO" id="GO:0005739">
    <property type="term" value="C:mitochondrion"/>
    <property type="evidence" value="ECO:0007669"/>
    <property type="project" value="TreeGrafter"/>
</dbReference>
<keyword evidence="7" id="KW-1185">Reference proteome</keyword>
<feature type="region of interest" description="Disordered" evidence="4">
    <location>
        <begin position="1"/>
        <end position="85"/>
    </location>
</feature>
<evidence type="ECO:0000313" key="6">
    <source>
        <dbReference type="EMBL" id="PSC69976.1"/>
    </source>
</evidence>
<proteinExistence type="inferred from homology"/>
<evidence type="ECO:0000256" key="2">
    <source>
        <dbReference type="ARBA" id="ARBA00017835"/>
    </source>
</evidence>
<accession>A0A2P6V7A6</accession>
<gene>
    <name evidence="6" type="ORF">C2E20_6639</name>
</gene>
<keyword evidence="5" id="KW-0812">Transmembrane</keyword>
<feature type="compositionally biased region" description="Pro residues" evidence="4">
    <location>
        <begin position="43"/>
        <end position="53"/>
    </location>
</feature>
<dbReference type="PANTHER" id="PTHR11001">
    <property type="entry name" value="MITOCHONDRIAL FISSION PROCESS PROTEIN 1"/>
    <property type="match status" value="1"/>
</dbReference>
<evidence type="ECO:0000313" key="7">
    <source>
        <dbReference type="Proteomes" id="UP000239649"/>
    </source>
</evidence>
<reference evidence="6 7" key="1">
    <citation type="journal article" date="2018" name="Plant J.">
        <title>Genome sequences of Chlorella sorokiniana UTEX 1602 and Micractinium conductrix SAG 241.80: implications to maltose excretion by a green alga.</title>
        <authorList>
            <person name="Arriola M.B."/>
            <person name="Velmurugan N."/>
            <person name="Zhang Y."/>
            <person name="Plunkett M.H."/>
            <person name="Hondzo H."/>
            <person name="Barney B.M."/>
        </authorList>
    </citation>
    <scope>NUCLEOTIDE SEQUENCE [LARGE SCALE GENOMIC DNA]</scope>
    <source>
        <strain evidence="6 7">SAG 241.80</strain>
    </source>
</reference>
<comment type="similarity">
    <text evidence="1">Belongs to the MTFP1 family.</text>
</comment>
<feature type="compositionally biased region" description="Low complexity" evidence="4">
    <location>
        <begin position="66"/>
        <end position="78"/>
    </location>
</feature>
<keyword evidence="5" id="KW-1133">Transmembrane helix</keyword>
<keyword evidence="5" id="KW-0472">Membrane</keyword>
<dbReference type="GO" id="GO:0000266">
    <property type="term" value="P:mitochondrial fission"/>
    <property type="evidence" value="ECO:0007669"/>
    <property type="project" value="TreeGrafter"/>
</dbReference>
<evidence type="ECO:0000256" key="5">
    <source>
        <dbReference type="SAM" id="Phobius"/>
    </source>
</evidence>
<dbReference type="EMBL" id="LHPF02000023">
    <property type="protein sequence ID" value="PSC69976.1"/>
    <property type="molecule type" value="Genomic_DNA"/>
</dbReference>
<protein>
    <recommendedName>
        <fullName evidence="2">Mitochondrial fission process protein 1</fullName>
    </recommendedName>
    <alternativeName>
        <fullName evidence="3">Mitochondrial 18 kDa protein</fullName>
    </alternativeName>
</protein>
<comment type="caution">
    <text evidence="6">The sequence shown here is derived from an EMBL/GenBank/DDBJ whole genome shotgun (WGS) entry which is preliminary data.</text>
</comment>
<dbReference type="Proteomes" id="UP000239649">
    <property type="component" value="Unassembled WGS sequence"/>
</dbReference>